<keyword evidence="4" id="KW-0732">Signal</keyword>
<dbReference type="SUPFAM" id="SSF110296">
    <property type="entry name" value="Oligoxyloglucan reducing end-specific cellobiohydrolase"/>
    <property type="match status" value="1"/>
</dbReference>
<reference evidence="6 7" key="1">
    <citation type="journal article" date="2015" name="Genome Biol. Evol.">
        <title>Comparative Genomics of a Bacterivorous Green Alga Reveals Evolutionary Causalities and Consequences of Phago-Mixotrophic Mode of Nutrition.</title>
        <authorList>
            <person name="Burns J.A."/>
            <person name="Paasch A."/>
            <person name="Narechania A."/>
            <person name="Kim E."/>
        </authorList>
    </citation>
    <scope>NUCLEOTIDE SEQUENCE [LARGE SCALE GENOMIC DNA]</scope>
    <source>
        <strain evidence="6 7">PLY_AMNH</strain>
    </source>
</reference>
<evidence type="ECO:0000259" key="5">
    <source>
        <dbReference type="Pfam" id="PF14870"/>
    </source>
</evidence>
<feature type="domain" description="Photosynthesis system II assembly factor Ycf48/Hcf136-like" evidence="5">
    <location>
        <begin position="19"/>
        <end position="158"/>
    </location>
</feature>
<organism evidence="6 7">
    <name type="scientific">Cymbomonas tetramitiformis</name>
    <dbReference type="NCBI Taxonomy" id="36881"/>
    <lineage>
        <taxon>Eukaryota</taxon>
        <taxon>Viridiplantae</taxon>
        <taxon>Chlorophyta</taxon>
        <taxon>Pyramimonadophyceae</taxon>
        <taxon>Pyramimonadales</taxon>
        <taxon>Pyramimonadaceae</taxon>
        <taxon>Cymbomonas</taxon>
    </lineage>
</organism>
<comment type="caution">
    <text evidence="6">The sequence shown here is derived from an EMBL/GenBank/DDBJ whole genome shotgun (WGS) entry which is preliminary data.</text>
</comment>
<dbReference type="AlphaFoldDB" id="A0AAE0GNT9"/>
<name>A0AAE0GNT9_9CHLO</name>
<dbReference type="EMBL" id="LGRX02003799">
    <property type="protein sequence ID" value="KAK3281561.1"/>
    <property type="molecule type" value="Genomic_DNA"/>
</dbReference>
<dbReference type="PANTHER" id="PTHR47199">
    <property type="entry name" value="PHOTOSYSTEM II STABILITY/ASSEMBLY FACTOR HCF136, CHLOROPLASTIC"/>
    <property type="match status" value="1"/>
</dbReference>
<evidence type="ECO:0000313" key="6">
    <source>
        <dbReference type="EMBL" id="KAK3281561.1"/>
    </source>
</evidence>
<dbReference type="Pfam" id="PF14870">
    <property type="entry name" value="PSII_BNR"/>
    <property type="match status" value="1"/>
</dbReference>
<dbReference type="GO" id="GO:0009523">
    <property type="term" value="C:photosystem II"/>
    <property type="evidence" value="ECO:0007669"/>
    <property type="project" value="UniProtKB-KW"/>
</dbReference>
<dbReference type="Gene3D" id="2.130.10.10">
    <property type="entry name" value="YVTN repeat-like/Quinoprotein amine dehydrogenase"/>
    <property type="match status" value="1"/>
</dbReference>
<feature type="chain" id="PRO_5041903756" description="Photosynthesis system II assembly factor Ycf48/Hcf136-like domain-containing protein" evidence="4">
    <location>
        <begin position="21"/>
        <end position="382"/>
    </location>
</feature>
<keyword evidence="1" id="KW-0602">Photosynthesis</keyword>
<dbReference type="Proteomes" id="UP001190700">
    <property type="component" value="Unassembled WGS sequence"/>
</dbReference>
<gene>
    <name evidence="6" type="ORF">CYMTET_10650</name>
</gene>
<keyword evidence="7" id="KW-1185">Reference proteome</keyword>
<evidence type="ECO:0000256" key="1">
    <source>
        <dbReference type="ARBA" id="ARBA00022531"/>
    </source>
</evidence>
<dbReference type="GO" id="GO:0015979">
    <property type="term" value="P:photosynthesis"/>
    <property type="evidence" value="ECO:0007669"/>
    <property type="project" value="UniProtKB-KW"/>
</dbReference>
<sequence length="382" mass="40657">MGKIHGIIASLLVSLPLFEAQSWRVFEAPTATRLNGVSFPHGSASEVDSGEGWVVGGENTILHTMDKGNSWDIQNSPLDSSAELRSVSFWNATLGWAAGNGGDLLITEDGGTTWARQNPGTGDNIFVIQATSATVVYAAGANGLFLKTTNAGATWNTLSTTTQYTFYCMDFVNETFGWIAGMYGMIFHTNTGGASLELQETIPGSTHDIHGLKIIEVNATTYSGWVVGDSGLWAYTEDGGHTWNEQEGCGSEYDLDALVVRKPEEANVFPTVAYAVGQAHEAICFTIDQGEIFTVENMVSAGYPLFAAAWMDEAGLELIAVGDFGEVITYSGSPPPPPRHLLLPHLHHLKSSSPSPFTTPTATSPTAAFTTSPTPPLPASSE</sequence>
<protein>
    <recommendedName>
        <fullName evidence="5">Photosynthesis system II assembly factor Ycf48/Hcf136-like domain-containing protein</fullName>
    </recommendedName>
</protein>
<dbReference type="PANTHER" id="PTHR47199:SF2">
    <property type="entry name" value="PHOTOSYSTEM II STABILITY_ASSEMBLY FACTOR HCF136, CHLOROPLASTIC"/>
    <property type="match status" value="1"/>
</dbReference>
<accession>A0AAE0GNT9</accession>
<feature type="signal peptide" evidence="4">
    <location>
        <begin position="1"/>
        <end position="20"/>
    </location>
</feature>
<feature type="compositionally biased region" description="Pro residues" evidence="3">
    <location>
        <begin position="373"/>
        <end position="382"/>
    </location>
</feature>
<dbReference type="InterPro" id="IPR028203">
    <property type="entry name" value="PSII_CF48-like_dom"/>
</dbReference>
<feature type="region of interest" description="Disordered" evidence="3">
    <location>
        <begin position="352"/>
        <end position="382"/>
    </location>
</feature>
<keyword evidence="2" id="KW-0604">Photosystem II</keyword>
<evidence type="ECO:0000256" key="3">
    <source>
        <dbReference type="SAM" id="MobiDB-lite"/>
    </source>
</evidence>
<feature type="compositionally biased region" description="Low complexity" evidence="3">
    <location>
        <begin position="352"/>
        <end position="372"/>
    </location>
</feature>
<proteinExistence type="predicted"/>
<dbReference type="InterPro" id="IPR015943">
    <property type="entry name" value="WD40/YVTN_repeat-like_dom_sf"/>
</dbReference>
<evidence type="ECO:0000256" key="4">
    <source>
        <dbReference type="SAM" id="SignalP"/>
    </source>
</evidence>
<evidence type="ECO:0000313" key="7">
    <source>
        <dbReference type="Proteomes" id="UP001190700"/>
    </source>
</evidence>
<evidence type="ECO:0000256" key="2">
    <source>
        <dbReference type="ARBA" id="ARBA00023276"/>
    </source>
</evidence>